<dbReference type="InterPro" id="IPR000276">
    <property type="entry name" value="GPCR_Rhodpsn"/>
</dbReference>
<feature type="transmembrane region" description="Helical" evidence="12">
    <location>
        <begin position="721"/>
        <end position="741"/>
    </location>
</feature>
<dbReference type="Proteomes" id="UP001501940">
    <property type="component" value="Chromosome 18"/>
</dbReference>
<keyword evidence="4" id="KW-0433">Leucine-rich repeat</keyword>
<name>A0A3Q1CS62_AMPOC</name>
<dbReference type="PRINTS" id="PR00237">
    <property type="entry name" value="GPCRRHODOPSN"/>
</dbReference>
<dbReference type="InterPro" id="IPR002274">
    <property type="entry name" value="TSH_rcpt"/>
</dbReference>
<dbReference type="GO" id="GO:0007189">
    <property type="term" value="P:adenylate cyclase-activating G protein-coupled receptor signaling pathway"/>
    <property type="evidence" value="ECO:0007669"/>
    <property type="project" value="TreeGrafter"/>
</dbReference>
<keyword evidence="5 12" id="KW-0812">Transmembrane</keyword>
<evidence type="ECO:0000256" key="12">
    <source>
        <dbReference type="RuleBase" id="RU361222"/>
    </source>
</evidence>
<feature type="transmembrane region" description="Helical" evidence="12">
    <location>
        <begin position="598"/>
        <end position="621"/>
    </location>
</feature>
<dbReference type="Pfam" id="PF13855">
    <property type="entry name" value="LRR_8"/>
    <property type="match status" value="1"/>
</dbReference>
<evidence type="ECO:0000256" key="7">
    <source>
        <dbReference type="ARBA" id="ARBA00022989"/>
    </source>
</evidence>
<keyword evidence="12" id="KW-0732">Signal</keyword>
<comment type="function">
    <text evidence="12">Receptor for the thyroid-stimulating hormone (TSH) or thyrotropin. Also acts as a receptor for the heterodimeric glycoprotein hormone (GPHA2:GPHB5) or thyrostimulin. The activity of this receptor is mediated by G proteins which activate adenylate cyclase. Plays a central role in controlling thyroid cell metabolism.</text>
</comment>
<organism evidence="14 15">
    <name type="scientific">Amphiprion ocellaris</name>
    <name type="common">Clown anemonefish</name>
    <dbReference type="NCBI Taxonomy" id="80972"/>
    <lineage>
        <taxon>Eukaryota</taxon>
        <taxon>Metazoa</taxon>
        <taxon>Chordata</taxon>
        <taxon>Craniata</taxon>
        <taxon>Vertebrata</taxon>
        <taxon>Euteleostomi</taxon>
        <taxon>Actinopterygii</taxon>
        <taxon>Neopterygii</taxon>
        <taxon>Teleostei</taxon>
        <taxon>Neoteleostei</taxon>
        <taxon>Acanthomorphata</taxon>
        <taxon>Ovalentaria</taxon>
        <taxon>Pomacentridae</taxon>
        <taxon>Amphiprion</taxon>
    </lineage>
</organism>
<comment type="similarity">
    <text evidence="12">Belongs to the G-protein coupled receptor 1 family. FSH/LSH/TSH subfamily.</text>
</comment>
<dbReference type="InterPro" id="IPR017452">
    <property type="entry name" value="GPCR_Rhodpsn_7TM"/>
</dbReference>
<dbReference type="Pfam" id="PF00001">
    <property type="entry name" value="7tm_1"/>
    <property type="match status" value="1"/>
</dbReference>
<evidence type="ECO:0000256" key="3">
    <source>
        <dbReference type="ARBA" id="ARBA00022475"/>
    </source>
</evidence>
<evidence type="ECO:0000313" key="15">
    <source>
        <dbReference type="Proteomes" id="UP001501940"/>
    </source>
</evidence>
<evidence type="ECO:0000313" key="14">
    <source>
        <dbReference type="Ensembl" id="ENSAOCP00000029985.2"/>
    </source>
</evidence>
<keyword evidence="10 12" id="KW-0675">Receptor</keyword>
<dbReference type="InterPro" id="IPR002131">
    <property type="entry name" value="Gphrmn_rcpt_fam"/>
</dbReference>
<dbReference type="Gene3D" id="3.80.10.10">
    <property type="entry name" value="Ribonuclease Inhibitor"/>
    <property type="match status" value="2"/>
</dbReference>
<dbReference type="PROSITE" id="PS00237">
    <property type="entry name" value="G_PROTEIN_RECEP_F1_1"/>
    <property type="match status" value="1"/>
</dbReference>
<dbReference type="Gene3D" id="1.20.1070.10">
    <property type="entry name" value="Rhodopsin 7-helix transmembrane proteins"/>
    <property type="match status" value="1"/>
</dbReference>
<keyword evidence="3 12" id="KW-1003">Cell membrane</keyword>
<feature type="transmembrane region" description="Helical" evidence="12">
    <location>
        <begin position="512"/>
        <end position="536"/>
    </location>
</feature>
<dbReference type="GeneTree" id="ENSGT00940000158952"/>
<evidence type="ECO:0000256" key="4">
    <source>
        <dbReference type="ARBA" id="ARBA00022614"/>
    </source>
</evidence>
<evidence type="ECO:0000256" key="1">
    <source>
        <dbReference type="ARBA" id="ARBA00004554"/>
    </source>
</evidence>
<dbReference type="PRINTS" id="PR01145">
    <property type="entry name" value="TSHRECEPTOR"/>
</dbReference>
<keyword evidence="15" id="KW-1185">Reference proteome</keyword>
<dbReference type="Ensembl" id="ENSAOCT00000024593.2">
    <property type="protein sequence ID" value="ENSAOCP00000029985.2"/>
    <property type="gene ID" value="ENSAOCG00000021150.2"/>
</dbReference>
<reference evidence="14" key="3">
    <citation type="submission" date="2025-09" db="UniProtKB">
        <authorList>
            <consortium name="Ensembl"/>
        </authorList>
    </citation>
    <scope>IDENTIFICATION</scope>
</reference>
<feature type="signal peptide" evidence="12">
    <location>
        <begin position="1"/>
        <end position="21"/>
    </location>
</feature>
<dbReference type="Pfam" id="PF13306">
    <property type="entry name" value="LRR_5"/>
    <property type="match status" value="1"/>
</dbReference>
<evidence type="ECO:0000256" key="9">
    <source>
        <dbReference type="ARBA" id="ARBA00023136"/>
    </source>
</evidence>
<reference evidence="14 15" key="1">
    <citation type="submission" date="2022-01" db="EMBL/GenBank/DDBJ databases">
        <title>A chromosome-scale genome assembly of the false clownfish, Amphiprion ocellaris.</title>
        <authorList>
            <person name="Ryu T."/>
        </authorList>
    </citation>
    <scope>NUCLEOTIDE SEQUENCE [LARGE SCALE GENOMIC DNA]</scope>
</reference>
<gene>
    <name evidence="14" type="primary">FSHR</name>
    <name evidence="12" type="synonym">TSHR</name>
</gene>
<protein>
    <recommendedName>
        <fullName evidence="2 12">Thyrotropin receptor</fullName>
    </recommendedName>
</protein>
<feature type="transmembrane region" description="Helical" evidence="12">
    <location>
        <begin position="556"/>
        <end position="577"/>
    </location>
</feature>
<feature type="transmembrane region" description="Helical" evidence="12">
    <location>
        <begin position="687"/>
        <end position="709"/>
    </location>
</feature>
<keyword evidence="7 12" id="KW-1133">Transmembrane helix</keyword>
<accession>A0A3Q1CS62</accession>
<dbReference type="GO" id="GO:0004996">
    <property type="term" value="F:thyroid-stimulating hormone receptor activity"/>
    <property type="evidence" value="ECO:0007669"/>
    <property type="project" value="InterPro"/>
</dbReference>
<feature type="transmembrane region" description="Helical" evidence="12">
    <location>
        <begin position="475"/>
        <end position="500"/>
    </location>
</feature>
<comment type="subcellular location">
    <subcellularLocation>
        <location evidence="1">Basolateral cell membrane</location>
        <topology evidence="1">Multi-pass membrane protein</topology>
    </subcellularLocation>
    <subcellularLocation>
        <location evidence="12">Cell membrane</location>
        <topology evidence="12">Multi-pass membrane protein</topology>
    </subcellularLocation>
</comment>
<dbReference type="GO" id="GO:0004963">
    <property type="term" value="F:follicle-stimulating hormone receptor activity"/>
    <property type="evidence" value="ECO:0007669"/>
    <property type="project" value="TreeGrafter"/>
</dbReference>
<proteinExistence type="inferred from homology"/>
<dbReference type="InterPro" id="IPR026906">
    <property type="entry name" value="LRR_5"/>
</dbReference>
<dbReference type="STRING" id="80972.ENSAOCP00000029985"/>
<dbReference type="SUPFAM" id="SSF52058">
    <property type="entry name" value="L domain-like"/>
    <property type="match status" value="2"/>
</dbReference>
<dbReference type="CDD" id="cd15136">
    <property type="entry name" value="7tmA_Glyco_hormone_R"/>
    <property type="match status" value="1"/>
</dbReference>
<evidence type="ECO:0000256" key="8">
    <source>
        <dbReference type="ARBA" id="ARBA00023040"/>
    </source>
</evidence>
<dbReference type="GO" id="GO:0016323">
    <property type="term" value="C:basolateral plasma membrane"/>
    <property type="evidence" value="ECO:0007669"/>
    <property type="project" value="UniProtKB-SubCell"/>
</dbReference>
<keyword evidence="11 12" id="KW-0807">Transducer</keyword>
<keyword evidence="8 12" id="KW-0297">G-protein coupled receptor</keyword>
<keyword evidence="6" id="KW-0677">Repeat</keyword>
<dbReference type="FunFam" id="1.20.1070.10:FF:000223">
    <property type="entry name" value="Thyrotropin receptor"/>
    <property type="match status" value="1"/>
</dbReference>
<feature type="domain" description="G-protein coupled receptors family 1 profile" evidence="13">
    <location>
        <begin position="491"/>
        <end position="738"/>
    </location>
</feature>
<dbReference type="PANTHER" id="PTHR24372:SF5">
    <property type="entry name" value="FOLLICLE-STIMULATING HORMONE RECEPTOR"/>
    <property type="match status" value="1"/>
</dbReference>
<feature type="chain" id="PRO_5043093219" description="Thyrotropin receptor" evidence="12">
    <location>
        <begin position="22"/>
        <end position="803"/>
    </location>
</feature>
<dbReference type="InterPro" id="IPR001611">
    <property type="entry name" value="Leu-rich_rpt"/>
</dbReference>
<evidence type="ECO:0000256" key="6">
    <source>
        <dbReference type="ARBA" id="ARBA00022737"/>
    </source>
</evidence>
<dbReference type="PRINTS" id="PR00373">
    <property type="entry name" value="GLYCHORMONER"/>
</dbReference>
<evidence type="ECO:0000256" key="5">
    <source>
        <dbReference type="ARBA" id="ARBA00022692"/>
    </source>
</evidence>
<keyword evidence="9 12" id="KW-0472">Membrane</keyword>
<feature type="transmembrane region" description="Helical" evidence="12">
    <location>
        <begin position="641"/>
        <end position="666"/>
    </location>
</feature>
<dbReference type="AlphaFoldDB" id="A0A3Q1CS62"/>
<evidence type="ECO:0000259" key="13">
    <source>
        <dbReference type="PROSITE" id="PS50262"/>
    </source>
</evidence>
<sequence length="803" mass="89411">MMMVMRLIMLVAVMIKMPAASAPGSEVDNKSGPKASLVKQTQDSCYKVPFGATEIPSNIPSRIQCLEVNQTKIRVIPQRALSSLQHLWNLTILENDVLQKIAAFAFTSLPRLTYVSISGNVALKRIEAFAFSDLPELTKITILENDMLQNISAFTFTSLPRLTYVSISGNVALKRIEAFAFSDLPELTKITILENDMLQNISAFTFTSLPRLTYVSISGNVALKRIEAFAFSDLPELNEIIITKSKHLSFIHPDAFRNIAKLQFLTISSTGLRIFPDFSKIHSTANGFLLDLEENSHIEKVPANAFRGLCTQAFMEIRLTRNGIKEVASDAFNGTKMKKLSLKGNQQLTHINPNAFVGSSELVTLDISQTALSSLPDSILGGLTRLFAESAFHLKELPPLHLFTKLRFANLTYSSHCCAFQNMHRNRSRWHSWCVDPSAKNYPRFYRDCCSNSTSITCTPAPDDFNPCEDIMSGVLLRVLIWIISILALLGNAVVLLVLLGTRSKLTVPRFLMCHLAFADLCMGIYLVVIATVDMLTRGRYYNHAIDWQMGLGCNAAGFFTVFASELSVFTLTAITVERWHTITHALRLDQKLRLRHACIIMTAGWIFSSLAAMLPTVGVSSYGKVSICLPMDVETPVSQVYVVSLLLLNILAFFCVCGCYLSIYLTFRKPSSAPAHADTRVAQRMAILIFTDFICMAPISFFAVSAALKLPLITVSDSKLLLVLFYPINSCSNPFLYAFFTRTFRQDFFLLAARFGLFKTQAQIYRTESSSCQQPAWTSPKSSRIMTCSLANTLSLDGKQES</sequence>
<dbReference type="InterPro" id="IPR032675">
    <property type="entry name" value="LRR_dom_sf"/>
</dbReference>
<dbReference type="PANTHER" id="PTHR24372">
    <property type="entry name" value="GLYCOPROTEIN HORMONE RECEPTOR"/>
    <property type="match status" value="1"/>
</dbReference>
<dbReference type="GO" id="GO:0008528">
    <property type="term" value="F:G protein-coupled peptide receptor activity"/>
    <property type="evidence" value="ECO:0007669"/>
    <property type="project" value="TreeGrafter"/>
</dbReference>
<evidence type="ECO:0000256" key="10">
    <source>
        <dbReference type="ARBA" id="ARBA00023170"/>
    </source>
</evidence>
<dbReference type="SUPFAM" id="SSF81321">
    <property type="entry name" value="Family A G protein-coupled receptor-like"/>
    <property type="match status" value="1"/>
</dbReference>
<evidence type="ECO:0000256" key="11">
    <source>
        <dbReference type="ARBA" id="ARBA00023224"/>
    </source>
</evidence>
<dbReference type="GO" id="GO:0008584">
    <property type="term" value="P:male gonad development"/>
    <property type="evidence" value="ECO:0007669"/>
    <property type="project" value="TreeGrafter"/>
</dbReference>
<dbReference type="GO" id="GO:0009755">
    <property type="term" value="P:hormone-mediated signaling pathway"/>
    <property type="evidence" value="ECO:0007669"/>
    <property type="project" value="TreeGrafter"/>
</dbReference>
<reference evidence="14" key="2">
    <citation type="submission" date="2025-08" db="UniProtKB">
        <authorList>
            <consortium name="Ensembl"/>
        </authorList>
    </citation>
    <scope>IDENTIFICATION</scope>
</reference>
<evidence type="ECO:0000256" key="2">
    <source>
        <dbReference type="ARBA" id="ARBA00017324"/>
    </source>
</evidence>
<dbReference type="PROSITE" id="PS50262">
    <property type="entry name" value="G_PROTEIN_RECEP_F1_2"/>
    <property type="match status" value="1"/>
</dbReference>